<organism evidence="1">
    <name type="scientific">Drosophila melanogaster</name>
    <name type="common">Fruit fly</name>
    <dbReference type="NCBI Taxonomy" id="7227"/>
    <lineage>
        <taxon>Eukaryota</taxon>
        <taxon>Metazoa</taxon>
        <taxon>Ecdysozoa</taxon>
        <taxon>Arthropoda</taxon>
        <taxon>Hexapoda</taxon>
        <taxon>Insecta</taxon>
        <taxon>Pterygota</taxon>
        <taxon>Neoptera</taxon>
        <taxon>Endopterygota</taxon>
        <taxon>Diptera</taxon>
        <taxon>Brachycera</taxon>
        <taxon>Muscomorpha</taxon>
        <taxon>Ephydroidea</taxon>
        <taxon>Drosophilidae</taxon>
        <taxon>Drosophila</taxon>
        <taxon>Sophophora</taxon>
    </lineage>
</organism>
<evidence type="ECO:0000313" key="1">
    <source>
        <dbReference type="EMBL" id="AAY51585.1"/>
    </source>
</evidence>
<proteinExistence type="evidence at transcript level"/>
<sequence length="106" mass="11248">MVQGPRTGETHVAVGANVPLASLAGVQVPLQVAFQLIAGRETRLALLATEGHFAGVSPTMDLQIPIDARPIAAELAHKSPIIGAGSWTFRRHGRSACAKSNRRHYC</sequence>
<accession>Q4V6W5</accession>
<protein>
    <submittedName>
        <fullName evidence="1">IP01157p</fullName>
    </submittedName>
</protein>
<reference evidence="1" key="1">
    <citation type="submission" date="2005-05" db="EMBL/GenBank/DDBJ databases">
        <authorList>
            <person name="Stapleton M."/>
            <person name="Carlson J."/>
            <person name="Chavez C."/>
            <person name="Frise E."/>
            <person name="George R."/>
            <person name="Pacleb J."/>
            <person name="Park S."/>
            <person name="Wan K."/>
            <person name="Yu C."/>
            <person name="Celniker S."/>
        </authorList>
    </citation>
    <scope>NUCLEOTIDE SEQUENCE</scope>
</reference>
<dbReference type="EMBL" id="BT022191">
    <property type="protein sequence ID" value="AAY51585.1"/>
    <property type="molecule type" value="mRNA"/>
</dbReference>
<dbReference type="AlphaFoldDB" id="Q4V6W5"/>
<name>Q4V6W5_DROME</name>